<feature type="domain" description="Mechanosensitive ion channel MscS" evidence="6">
    <location>
        <begin position="119"/>
        <end position="180"/>
    </location>
</feature>
<reference evidence="8" key="1">
    <citation type="submission" date="2012-11" db="EMBL/GenBank/DDBJ databases">
        <authorList>
            <person name="Lucero-Rivera Y.E."/>
            <person name="Tovar-Ramirez D."/>
        </authorList>
    </citation>
    <scope>NUCLEOTIDE SEQUENCE [LARGE SCALE GENOMIC DNA]</scope>
    <source>
        <strain evidence="8">Araruama</strain>
    </source>
</reference>
<dbReference type="SUPFAM" id="SSF50182">
    <property type="entry name" value="Sm-like ribonucleoproteins"/>
    <property type="match status" value="1"/>
</dbReference>
<keyword evidence="4 5" id="KW-0472">Membrane</keyword>
<feature type="transmembrane region" description="Helical" evidence="5">
    <location>
        <begin position="71"/>
        <end position="89"/>
    </location>
</feature>
<feature type="transmembrane region" description="Helical" evidence="5">
    <location>
        <begin position="35"/>
        <end position="59"/>
    </location>
</feature>
<evidence type="ECO:0000313" key="8">
    <source>
        <dbReference type="Proteomes" id="UP000189670"/>
    </source>
</evidence>
<dbReference type="PANTHER" id="PTHR30221">
    <property type="entry name" value="SMALL-CONDUCTANCE MECHANOSENSITIVE CHANNEL"/>
    <property type="match status" value="1"/>
</dbReference>
<comment type="caution">
    <text evidence="7">The sequence shown here is derived from an EMBL/GenBank/DDBJ whole genome shotgun (WGS) entry which is preliminary data.</text>
</comment>
<sequence length="259" mass="29020">MGSFIWIIMSILLGLIYSFFNTLPGLSTTVSADVVWFLFLLCTGVTVARFLSYALTDILFSRIQGKSSSDLLRFIISFFLYVGIFTVLFKYVLGWNLTAILTTSALLTAVVGFALQATLGNLFAGVALQIEQAFYIGDVILIGNRLGRIEALRWRSISIRTFDGSRLVIPNNQISIETVEVYPANKPVRITAIVPAPMNASPENIKHLILKVILATPDVETTIKPLIRIYEYETARGIINYQVRYFVNSYLKNTLWMAL</sequence>
<keyword evidence="2 5" id="KW-0812">Transmembrane</keyword>
<dbReference type="InterPro" id="IPR010920">
    <property type="entry name" value="LSM_dom_sf"/>
</dbReference>
<evidence type="ECO:0000256" key="1">
    <source>
        <dbReference type="ARBA" id="ARBA00004370"/>
    </source>
</evidence>
<dbReference type="InterPro" id="IPR045275">
    <property type="entry name" value="MscS_archaea/bacteria_type"/>
</dbReference>
<dbReference type="EMBL" id="ATBP01000287">
    <property type="protein sequence ID" value="ETR71311.1"/>
    <property type="molecule type" value="Genomic_DNA"/>
</dbReference>
<evidence type="ECO:0000256" key="3">
    <source>
        <dbReference type="ARBA" id="ARBA00022989"/>
    </source>
</evidence>
<proteinExistence type="predicted"/>
<accession>A0A1V1P8Y0</accession>
<name>A0A1V1P8Y0_9BACT</name>
<dbReference type="AlphaFoldDB" id="A0A1V1P8Y0"/>
<evidence type="ECO:0000256" key="2">
    <source>
        <dbReference type="ARBA" id="ARBA00022692"/>
    </source>
</evidence>
<comment type="subcellular location">
    <subcellularLocation>
        <location evidence="1">Membrane</location>
    </subcellularLocation>
</comment>
<evidence type="ECO:0000259" key="6">
    <source>
        <dbReference type="Pfam" id="PF00924"/>
    </source>
</evidence>
<evidence type="ECO:0000313" key="7">
    <source>
        <dbReference type="EMBL" id="ETR71311.1"/>
    </source>
</evidence>
<evidence type="ECO:0000256" key="5">
    <source>
        <dbReference type="SAM" id="Phobius"/>
    </source>
</evidence>
<dbReference type="InterPro" id="IPR006685">
    <property type="entry name" value="MscS_channel_2nd"/>
</dbReference>
<dbReference type="GO" id="GO:0008381">
    <property type="term" value="F:mechanosensitive monoatomic ion channel activity"/>
    <property type="evidence" value="ECO:0007669"/>
    <property type="project" value="InterPro"/>
</dbReference>
<dbReference type="Proteomes" id="UP000189670">
    <property type="component" value="Unassembled WGS sequence"/>
</dbReference>
<organism evidence="7 8">
    <name type="scientific">Candidatus Magnetoglobus multicellularis str. Araruama</name>
    <dbReference type="NCBI Taxonomy" id="890399"/>
    <lineage>
        <taxon>Bacteria</taxon>
        <taxon>Pseudomonadati</taxon>
        <taxon>Thermodesulfobacteriota</taxon>
        <taxon>Desulfobacteria</taxon>
        <taxon>Desulfobacterales</taxon>
        <taxon>Desulfobacteraceae</taxon>
        <taxon>Candidatus Magnetoglobus</taxon>
    </lineage>
</organism>
<dbReference type="Pfam" id="PF00924">
    <property type="entry name" value="MS_channel_2nd"/>
    <property type="match status" value="1"/>
</dbReference>
<keyword evidence="3 5" id="KW-1133">Transmembrane helix</keyword>
<dbReference type="InterPro" id="IPR023408">
    <property type="entry name" value="MscS_beta-dom_sf"/>
</dbReference>
<evidence type="ECO:0000256" key="4">
    <source>
        <dbReference type="ARBA" id="ARBA00023136"/>
    </source>
</evidence>
<feature type="transmembrane region" description="Helical" evidence="5">
    <location>
        <begin position="5"/>
        <end position="23"/>
    </location>
</feature>
<gene>
    <name evidence="7" type="ORF">OMM_02576</name>
</gene>
<protein>
    <recommendedName>
        <fullName evidence="6">Mechanosensitive ion channel MscS domain-containing protein</fullName>
    </recommendedName>
</protein>
<dbReference type="Gene3D" id="1.10.287.1260">
    <property type="match status" value="1"/>
</dbReference>
<dbReference type="GO" id="GO:0016020">
    <property type="term" value="C:membrane"/>
    <property type="evidence" value="ECO:0007669"/>
    <property type="project" value="UniProtKB-SubCell"/>
</dbReference>
<dbReference type="PANTHER" id="PTHR30221:SF1">
    <property type="entry name" value="SMALL-CONDUCTANCE MECHANOSENSITIVE CHANNEL"/>
    <property type="match status" value="1"/>
</dbReference>
<dbReference type="Gene3D" id="2.30.30.60">
    <property type="match status" value="1"/>
</dbReference>